<evidence type="ECO:0000313" key="11">
    <source>
        <dbReference type="Proteomes" id="UP001642360"/>
    </source>
</evidence>
<feature type="transmembrane region" description="Helical" evidence="9">
    <location>
        <begin position="542"/>
        <end position="565"/>
    </location>
</feature>
<keyword evidence="11" id="KW-1185">Reference proteome</keyword>
<keyword evidence="3 7" id="KW-0812">Transmembrane</keyword>
<feature type="transmembrane region" description="Helical" evidence="9">
    <location>
        <begin position="143"/>
        <end position="162"/>
    </location>
</feature>
<feature type="transmembrane region" description="Helical" evidence="9">
    <location>
        <begin position="585"/>
        <end position="608"/>
    </location>
</feature>
<dbReference type="Pfam" id="PF00854">
    <property type="entry name" value="PTR2"/>
    <property type="match status" value="1"/>
</dbReference>
<evidence type="ECO:0000256" key="1">
    <source>
        <dbReference type="ARBA" id="ARBA00004141"/>
    </source>
</evidence>
<evidence type="ECO:0000256" key="7">
    <source>
        <dbReference type="RuleBase" id="RU003755"/>
    </source>
</evidence>
<feature type="transmembrane region" description="Helical" evidence="9">
    <location>
        <begin position="421"/>
        <end position="441"/>
    </location>
</feature>
<accession>A0ABC8R3Q9</accession>
<protein>
    <recommendedName>
        <fullName evidence="12">Peptide transporter 1</fullName>
    </recommendedName>
</protein>
<evidence type="ECO:0000256" key="4">
    <source>
        <dbReference type="ARBA" id="ARBA00022989"/>
    </source>
</evidence>
<dbReference type="InterPro" id="IPR018456">
    <property type="entry name" value="PTR2_symporter_CS"/>
</dbReference>
<feature type="transmembrane region" description="Helical" evidence="9">
    <location>
        <begin position="502"/>
        <end position="521"/>
    </location>
</feature>
<evidence type="ECO:0000256" key="3">
    <source>
        <dbReference type="ARBA" id="ARBA00022692"/>
    </source>
</evidence>
<evidence type="ECO:0000256" key="8">
    <source>
        <dbReference type="SAM" id="MobiDB-lite"/>
    </source>
</evidence>
<evidence type="ECO:0000256" key="2">
    <source>
        <dbReference type="ARBA" id="ARBA00005982"/>
    </source>
</evidence>
<keyword evidence="4 9" id="KW-1133">Transmembrane helix</keyword>
<comment type="caution">
    <text evidence="10">The sequence shown here is derived from an EMBL/GenBank/DDBJ whole genome shotgun (WGS) entry which is preliminary data.</text>
</comment>
<dbReference type="AlphaFoldDB" id="A0ABC8R3Q9"/>
<comment type="similarity">
    <text evidence="6">Belongs to the major facilitator superfamily. Phosphate:H(+) symporter (TC 2.A.1.9) family.</text>
</comment>
<dbReference type="Gene3D" id="1.20.1250.20">
    <property type="entry name" value="MFS general substrate transporter like domains"/>
    <property type="match status" value="1"/>
</dbReference>
<evidence type="ECO:0000256" key="9">
    <source>
        <dbReference type="SAM" id="Phobius"/>
    </source>
</evidence>
<sequence length="618" mass="68944">EFPKEDKPESSKHPLLEDVTEDDIYTKDGTEDYHNNPANKRETGSWKACPYILGICVMHLFKMLWELCIVGQSLLTINIFLKGTECCERLAYYGMSSNLLLYFKNKLNQHSVTASTNRSNWSGTCYITPLIGAFLADAYLGRYWTIASFSIIYVIGMALLTLSASVPGLKPTCYEEDGCHPTDAQTAVCFTALYLVALGTGGIKPCVSSYGADQFDDSDEVEKKYKSSFFNWFYFSINIGALIASSVIVWVQNNIGWGWGFGIPAVTMAVAVVSFFSGTQLYRNQKPGGSPLTRICQVVVASLRNYRVKVPADKSLLYETTDAESAIVGSRKLDHTTDFGFFDKAAVVVIQSDHMEGSVDSWRCCTVTQVEELKAVIRLLPIWATIIIFSTVYGQMGNLFVLQGTFMDAYVGNSGFEIPEASLGIFDTLSVLFWVPVYDRIIVPVARKITGHKSGLTQLQRLGTGLFISIFSMLSAGILEIVRLDIVRRHNYYDVQHIPISIFWQVPQYFIIGCAEVFTFIGQLEFFYEQAPDSMRSLCSALSLTTVALGSYLSSLLVTIVTVISTRNGNPGWIPDNLNYGHLHYFFWLLAVLSVVNLGAFILVAKWYTHKRPVGNLR</sequence>
<gene>
    <name evidence="10" type="ORF">ILEXP_LOCUS6824</name>
</gene>
<feature type="transmembrane region" description="Helical" evidence="9">
    <location>
        <begin position="379"/>
        <end position="401"/>
    </location>
</feature>
<name>A0ABC8R3Q9_9AQUA</name>
<dbReference type="EMBL" id="CAUOFW020000960">
    <property type="protein sequence ID" value="CAK9139433.1"/>
    <property type="molecule type" value="Genomic_DNA"/>
</dbReference>
<feature type="region of interest" description="Disordered" evidence="8">
    <location>
        <begin position="1"/>
        <end position="38"/>
    </location>
</feature>
<feature type="transmembrane region" description="Helical" evidence="9">
    <location>
        <begin position="257"/>
        <end position="276"/>
    </location>
</feature>
<evidence type="ECO:0008006" key="12">
    <source>
        <dbReference type="Google" id="ProtNLM"/>
    </source>
</evidence>
<reference evidence="10 11" key="1">
    <citation type="submission" date="2024-02" db="EMBL/GenBank/DDBJ databases">
        <authorList>
            <person name="Vignale AGUSTIN F."/>
            <person name="Sosa J E."/>
            <person name="Modenutti C."/>
        </authorList>
    </citation>
    <scope>NUCLEOTIDE SEQUENCE [LARGE SCALE GENOMIC DNA]</scope>
</reference>
<keyword evidence="7" id="KW-0813">Transport</keyword>
<proteinExistence type="inferred from homology"/>
<dbReference type="PROSITE" id="PS01023">
    <property type="entry name" value="PTR2_2"/>
    <property type="match status" value="1"/>
</dbReference>
<comment type="subcellular location">
    <subcellularLocation>
        <location evidence="1 7">Membrane</location>
        <topology evidence="1 7">Multi-pass membrane protein</topology>
    </subcellularLocation>
</comment>
<evidence type="ECO:0000256" key="5">
    <source>
        <dbReference type="ARBA" id="ARBA00023136"/>
    </source>
</evidence>
<comment type="similarity">
    <text evidence="2 7">Belongs to the major facilitator superfamily. Proton-dependent oligopeptide transporter (POT/PTR) (TC 2.A.17) family.</text>
</comment>
<feature type="non-terminal residue" evidence="10">
    <location>
        <position position="1"/>
    </location>
</feature>
<dbReference type="Proteomes" id="UP001642360">
    <property type="component" value="Unassembled WGS sequence"/>
</dbReference>
<keyword evidence="5 9" id="KW-0472">Membrane</keyword>
<feature type="transmembrane region" description="Helical" evidence="9">
    <location>
        <begin position="462"/>
        <end position="482"/>
    </location>
</feature>
<dbReference type="InterPro" id="IPR036259">
    <property type="entry name" value="MFS_trans_sf"/>
</dbReference>
<dbReference type="PANTHER" id="PTHR11654">
    <property type="entry name" value="OLIGOPEPTIDE TRANSPORTER-RELATED"/>
    <property type="match status" value="1"/>
</dbReference>
<dbReference type="InterPro" id="IPR000109">
    <property type="entry name" value="POT_fam"/>
</dbReference>
<feature type="transmembrane region" description="Helical" evidence="9">
    <location>
        <begin position="232"/>
        <end position="251"/>
    </location>
</feature>
<organism evidence="10 11">
    <name type="scientific">Ilex paraguariensis</name>
    <name type="common">yerba mate</name>
    <dbReference type="NCBI Taxonomy" id="185542"/>
    <lineage>
        <taxon>Eukaryota</taxon>
        <taxon>Viridiplantae</taxon>
        <taxon>Streptophyta</taxon>
        <taxon>Embryophyta</taxon>
        <taxon>Tracheophyta</taxon>
        <taxon>Spermatophyta</taxon>
        <taxon>Magnoliopsida</taxon>
        <taxon>eudicotyledons</taxon>
        <taxon>Gunneridae</taxon>
        <taxon>Pentapetalae</taxon>
        <taxon>asterids</taxon>
        <taxon>campanulids</taxon>
        <taxon>Aquifoliales</taxon>
        <taxon>Aquifoliaceae</taxon>
        <taxon>Ilex</taxon>
    </lineage>
</organism>
<evidence type="ECO:0000313" key="10">
    <source>
        <dbReference type="EMBL" id="CAK9139433.1"/>
    </source>
</evidence>
<dbReference type="GO" id="GO:0016020">
    <property type="term" value="C:membrane"/>
    <property type="evidence" value="ECO:0007669"/>
    <property type="project" value="UniProtKB-SubCell"/>
</dbReference>
<dbReference type="PROSITE" id="PS01022">
    <property type="entry name" value="PTR2_1"/>
    <property type="match status" value="1"/>
</dbReference>
<feature type="compositionally biased region" description="Basic and acidic residues" evidence="8">
    <location>
        <begin position="24"/>
        <end position="38"/>
    </location>
</feature>
<feature type="compositionally biased region" description="Basic and acidic residues" evidence="8">
    <location>
        <begin position="1"/>
        <end position="16"/>
    </location>
</feature>
<dbReference type="SUPFAM" id="SSF103473">
    <property type="entry name" value="MFS general substrate transporter"/>
    <property type="match status" value="1"/>
</dbReference>
<evidence type="ECO:0000256" key="6">
    <source>
        <dbReference type="ARBA" id="ARBA00044504"/>
    </source>
</evidence>